<dbReference type="InterPro" id="IPR009057">
    <property type="entry name" value="Homeodomain-like_sf"/>
</dbReference>
<dbReference type="InterPro" id="IPR001523">
    <property type="entry name" value="Paired_dom"/>
</dbReference>
<dbReference type="FunFam" id="1.10.10.10:FF:000013">
    <property type="entry name" value="Paired box 8 isoform 1"/>
    <property type="match status" value="1"/>
</dbReference>
<evidence type="ECO:0000256" key="9">
    <source>
        <dbReference type="ARBA" id="ARBA00038672"/>
    </source>
</evidence>
<keyword evidence="6" id="KW-0238">DNA-binding</keyword>
<keyword evidence="8" id="KW-0539">Nucleus</keyword>
<keyword evidence="3" id="KW-0563">Paired box</keyword>
<dbReference type="GO" id="GO:0000978">
    <property type="term" value="F:RNA polymerase II cis-regulatory region sequence-specific DNA binding"/>
    <property type="evidence" value="ECO:0007669"/>
    <property type="project" value="TreeGrafter"/>
</dbReference>
<feature type="domain" description="Paired" evidence="11">
    <location>
        <begin position="9"/>
        <end position="135"/>
    </location>
</feature>
<protein>
    <recommendedName>
        <fullName evidence="10">Paired box protein Pax-8</fullName>
    </recommendedName>
</protein>
<dbReference type="SUPFAM" id="SSF46689">
    <property type="entry name" value="Homeodomain-like"/>
    <property type="match status" value="1"/>
</dbReference>
<dbReference type="PROSITE" id="PS51057">
    <property type="entry name" value="PAIRED_2"/>
    <property type="match status" value="1"/>
</dbReference>
<dbReference type="PROSITE" id="PS00034">
    <property type="entry name" value="PAIRED_1"/>
    <property type="match status" value="1"/>
</dbReference>
<accession>A0A5E4B516</accession>
<dbReference type="PANTHER" id="PTHR45636:SF6">
    <property type="entry name" value="PAIRED BOX PROTEIN PAX-8"/>
    <property type="match status" value="1"/>
</dbReference>
<dbReference type="InterPro" id="IPR036388">
    <property type="entry name" value="WH-like_DNA-bd_sf"/>
</dbReference>
<evidence type="ECO:0000313" key="13">
    <source>
        <dbReference type="Proteomes" id="UP000335636"/>
    </source>
</evidence>
<proteinExistence type="predicted"/>
<dbReference type="Gene3D" id="1.10.10.10">
    <property type="entry name" value="Winged helix-like DNA-binding domain superfamily/Winged helix DNA-binding domain"/>
    <property type="match status" value="2"/>
</dbReference>
<dbReference type="Pfam" id="PF12403">
    <property type="entry name" value="Pax2_C"/>
    <property type="match status" value="1"/>
</dbReference>
<name>A0A5E4B516_MARMO</name>
<keyword evidence="5" id="KW-0805">Transcription regulation</keyword>
<keyword evidence="2" id="KW-0217">Developmental protein</keyword>
<dbReference type="FunFam" id="1.10.10.10:FF:000003">
    <property type="entry name" value="Paired box protein Pax-6"/>
    <property type="match status" value="1"/>
</dbReference>
<evidence type="ECO:0000259" key="11">
    <source>
        <dbReference type="PROSITE" id="PS51057"/>
    </source>
</evidence>
<comment type="subcellular location">
    <subcellularLocation>
        <location evidence="1">Nucleus</location>
    </subcellularLocation>
</comment>
<dbReference type="EMBL" id="CABDUW010000257">
    <property type="protein sequence ID" value="VTJ64206.1"/>
    <property type="molecule type" value="Genomic_DNA"/>
</dbReference>
<sequence length="457" mass="48727">MPHNSIRSGHGGLNQLGGAFVNGRPLPEVVRQRIVDLAHQGVRPCDISRQLRVSHGCVSKILGRYYETGSIRPGVIGGSKPKVATPKVVEKIGDYKRQNPTMFAWEIRDRLLAEGVCDNDTVPSVSSINRVTGLDLGARPLASLDGWMAPLKTFSLPGYAGDQDSCRLSIDSQSSSSGPRKHLRTDAFSQHHLEPLECPFERQHYPEAYASPGHTKGEQGLEDFSVASVFPPASSFPAGGLFLLPLFTGTLVDVPSSFTPSSLPLGRNLSTHQSYPVVADPHSPFAIKQESPELSSSSSTPSSLSSSAFLDLQQVGAGGPAGASVPPFNAFPHAASVYGQFTGQALLSGREMVGPTLPGYPPHIPTSGQGSYASSAIAGMVAALGLLSWLYTQRLGTSTRAYFPLPTTCSGHPVQGRWAGLSWAEEGQEKEEGSRPRAPWEPAELALVAAWLPWRCA</sequence>
<comment type="subunit">
    <text evidence="9">Interacts with WWTR1.</text>
</comment>
<dbReference type="Pfam" id="PF00292">
    <property type="entry name" value="PAX"/>
    <property type="match status" value="1"/>
</dbReference>
<reference evidence="12" key="1">
    <citation type="submission" date="2019-04" db="EMBL/GenBank/DDBJ databases">
        <authorList>
            <person name="Alioto T."/>
            <person name="Alioto T."/>
        </authorList>
    </citation>
    <scope>NUCLEOTIDE SEQUENCE [LARGE SCALE GENOMIC DNA]</scope>
</reference>
<dbReference type="AlphaFoldDB" id="A0A5E4B516"/>
<dbReference type="Proteomes" id="UP000335636">
    <property type="component" value="Unassembled WGS sequence"/>
</dbReference>
<keyword evidence="13" id="KW-1185">Reference proteome</keyword>
<dbReference type="CDD" id="cd00131">
    <property type="entry name" value="PAX"/>
    <property type="match status" value="1"/>
</dbReference>
<dbReference type="GO" id="GO:0000981">
    <property type="term" value="F:DNA-binding transcription factor activity, RNA polymerase II-specific"/>
    <property type="evidence" value="ECO:0007669"/>
    <property type="project" value="TreeGrafter"/>
</dbReference>
<evidence type="ECO:0000256" key="7">
    <source>
        <dbReference type="ARBA" id="ARBA00023163"/>
    </source>
</evidence>
<organism evidence="12 13">
    <name type="scientific">Marmota monax</name>
    <name type="common">Woodchuck</name>
    <dbReference type="NCBI Taxonomy" id="9995"/>
    <lineage>
        <taxon>Eukaryota</taxon>
        <taxon>Metazoa</taxon>
        <taxon>Chordata</taxon>
        <taxon>Craniata</taxon>
        <taxon>Vertebrata</taxon>
        <taxon>Euteleostomi</taxon>
        <taxon>Mammalia</taxon>
        <taxon>Eutheria</taxon>
        <taxon>Euarchontoglires</taxon>
        <taxon>Glires</taxon>
        <taxon>Rodentia</taxon>
        <taxon>Sciuromorpha</taxon>
        <taxon>Sciuridae</taxon>
        <taxon>Xerinae</taxon>
        <taxon>Marmotini</taxon>
        <taxon>Marmota</taxon>
    </lineage>
</organism>
<evidence type="ECO:0000256" key="6">
    <source>
        <dbReference type="ARBA" id="ARBA00023125"/>
    </source>
</evidence>
<dbReference type="InterPro" id="IPR043182">
    <property type="entry name" value="PAIRED_DNA-bd_dom"/>
</dbReference>
<dbReference type="PRINTS" id="PR00027">
    <property type="entry name" value="PAIREDBOX"/>
</dbReference>
<dbReference type="GO" id="GO:0005634">
    <property type="term" value="C:nucleus"/>
    <property type="evidence" value="ECO:0007669"/>
    <property type="project" value="UniProtKB-SubCell"/>
</dbReference>
<dbReference type="PANTHER" id="PTHR45636">
    <property type="entry name" value="PAIRED BOX PROTEIN PAX-6-RELATED-RELATED"/>
    <property type="match status" value="1"/>
</dbReference>
<evidence type="ECO:0000256" key="4">
    <source>
        <dbReference type="ARBA" id="ARBA00022782"/>
    </source>
</evidence>
<evidence type="ECO:0000256" key="3">
    <source>
        <dbReference type="ARBA" id="ARBA00022724"/>
    </source>
</evidence>
<dbReference type="InterPro" id="IPR022130">
    <property type="entry name" value="Pax2_C"/>
</dbReference>
<keyword evidence="7" id="KW-0804">Transcription</keyword>
<evidence type="ECO:0000313" key="12">
    <source>
        <dbReference type="EMBL" id="VTJ64206.1"/>
    </source>
</evidence>
<comment type="caution">
    <text evidence="12">The sequence shown here is derived from an EMBL/GenBank/DDBJ whole genome shotgun (WGS) entry which is preliminary data.</text>
</comment>
<keyword evidence="4" id="KW-0221">Differentiation</keyword>
<evidence type="ECO:0000256" key="10">
    <source>
        <dbReference type="ARBA" id="ARBA00039822"/>
    </source>
</evidence>
<dbReference type="SMART" id="SM00351">
    <property type="entry name" value="PAX"/>
    <property type="match status" value="1"/>
</dbReference>
<gene>
    <name evidence="12" type="ORF">MONAX_5E008011</name>
</gene>
<evidence type="ECO:0000256" key="5">
    <source>
        <dbReference type="ARBA" id="ARBA00023015"/>
    </source>
</evidence>
<evidence type="ECO:0000256" key="2">
    <source>
        <dbReference type="ARBA" id="ARBA00022473"/>
    </source>
</evidence>
<dbReference type="InterPro" id="IPR043565">
    <property type="entry name" value="PAX_fam"/>
</dbReference>
<evidence type="ECO:0000256" key="8">
    <source>
        <dbReference type="ARBA" id="ARBA00023242"/>
    </source>
</evidence>
<evidence type="ECO:0000256" key="1">
    <source>
        <dbReference type="ARBA" id="ARBA00004123"/>
    </source>
</evidence>
<dbReference type="GO" id="GO:0030154">
    <property type="term" value="P:cell differentiation"/>
    <property type="evidence" value="ECO:0007669"/>
    <property type="project" value="UniProtKB-KW"/>
</dbReference>